<name>A0A0M3K9Q7_ANISI</name>
<gene>
    <name evidence="2" type="ORF">ASIM_LOCUS17103</name>
</gene>
<organism evidence="4">
    <name type="scientific">Anisakis simplex</name>
    <name type="common">Herring worm</name>
    <dbReference type="NCBI Taxonomy" id="6269"/>
    <lineage>
        <taxon>Eukaryota</taxon>
        <taxon>Metazoa</taxon>
        <taxon>Ecdysozoa</taxon>
        <taxon>Nematoda</taxon>
        <taxon>Chromadorea</taxon>
        <taxon>Rhabditida</taxon>
        <taxon>Spirurina</taxon>
        <taxon>Ascaridomorpha</taxon>
        <taxon>Ascaridoidea</taxon>
        <taxon>Anisakidae</taxon>
        <taxon>Anisakis</taxon>
        <taxon>Anisakis simplex complex</taxon>
    </lineage>
</organism>
<dbReference type="InterPro" id="IPR046355">
    <property type="entry name" value="Gab1-4-like"/>
</dbReference>
<dbReference type="AlphaFoldDB" id="A0A0M3K9Q7"/>
<dbReference type="Proteomes" id="UP000267096">
    <property type="component" value="Unassembled WGS sequence"/>
</dbReference>
<dbReference type="GO" id="GO:0007165">
    <property type="term" value="P:signal transduction"/>
    <property type="evidence" value="ECO:0007669"/>
    <property type="project" value="TreeGrafter"/>
</dbReference>
<keyword evidence="3" id="KW-1185">Reference proteome</keyword>
<reference evidence="4" key="1">
    <citation type="submission" date="2017-02" db="UniProtKB">
        <authorList>
            <consortium name="WormBaseParasite"/>
        </authorList>
    </citation>
    <scope>IDENTIFICATION</scope>
</reference>
<accession>A0A0M3K9Q7</accession>
<sequence>MSKRLLTNESSMDGVIEEHTPYVLIEGVLEKSKQRKETFLKFTRRRSKAKWSKRYFVLRCGEIPDAFYLDQYTSQHRNSKIRKTLRMDRVSQVDTNISSKDNTKSWIFAIHFCGNADIHNVNGNNESGNIEDGHHSNKNKSVLYLAASSEDEMNRWVAQLCYACNLEKQDDNEPYSMDTLNINEQFAGQVELLIFAINNNQLNAGVGRGWSSFNGI</sequence>
<reference evidence="2 3" key="2">
    <citation type="submission" date="2018-11" db="EMBL/GenBank/DDBJ databases">
        <authorList>
            <consortium name="Pathogen Informatics"/>
        </authorList>
    </citation>
    <scope>NUCLEOTIDE SEQUENCE [LARGE SCALE GENOMIC DNA]</scope>
</reference>
<dbReference type="GO" id="GO:0005737">
    <property type="term" value="C:cytoplasm"/>
    <property type="evidence" value="ECO:0007669"/>
    <property type="project" value="TreeGrafter"/>
</dbReference>
<evidence type="ECO:0000313" key="4">
    <source>
        <dbReference type="WBParaSite" id="ASIM_0001770201-mRNA-1"/>
    </source>
</evidence>
<dbReference type="EMBL" id="UYRR01033744">
    <property type="protein sequence ID" value="VDK59511.1"/>
    <property type="molecule type" value="Genomic_DNA"/>
</dbReference>
<evidence type="ECO:0000259" key="1">
    <source>
        <dbReference type="PROSITE" id="PS50003"/>
    </source>
</evidence>
<dbReference type="SUPFAM" id="SSF50729">
    <property type="entry name" value="PH domain-like"/>
    <property type="match status" value="1"/>
</dbReference>
<dbReference type="OrthoDB" id="5836871at2759"/>
<dbReference type="InterPro" id="IPR001849">
    <property type="entry name" value="PH_domain"/>
</dbReference>
<dbReference type="SMART" id="SM00233">
    <property type="entry name" value="PH"/>
    <property type="match status" value="1"/>
</dbReference>
<dbReference type="PANTHER" id="PTHR45960:SF2">
    <property type="entry name" value="PROTEIN DAUGHTER OF SEVENLESS"/>
    <property type="match status" value="1"/>
</dbReference>
<dbReference type="Gene3D" id="2.30.29.30">
    <property type="entry name" value="Pleckstrin-homology domain (PH domain)/Phosphotyrosine-binding domain (PTB)"/>
    <property type="match status" value="1"/>
</dbReference>
<dbReference type="Pfam" id="PF00169">
    <property type="entry name" value="PH"/>
    <property type="match status" value="1"/>
</dbReference>
<dbReference type="PANTHER" id="PTHR45960">
    <property type="entry name" value="GRB2-ASSOCIATED-BINDING PROTEIN"/>
    <property type="match status" value="1"/>
</dbReference>
<dbReference type="InterPro" id="IPR011993">
    <property type="entry name" value="PH-like_dom_sf"/>
</dbReference>
<dbReference type="GO" id="GO:0035591">
    <property type="term" value="F:signaling adaptor activity"/>
    <property type="evidence" value="ECO:0007669"/>
    <property type="project" value="TreeGrafter"/>
</dbReference>
<protein>
    <submittedName>
        <fullName evidence="4">PH domain-containing protein</fullName>
    </submittedName>
</protein>
<evidence type="ECO:0000313" key="3">
    <source>
        <dbReference type="Proteomes" id="UP000267096"/>
    </source>
</evidence>
<evidence type="ECO:0000313" key="2">
    <source>
        <dbReference type="EMBL" id="VDK59511.1"/>
    </source>
</evidence>
<proteinExistence type="predicted"/>
<dbReference type="WBParaSite" id="ASIM_0001770201-mRNA-1">
    <property type="protein sequence ID" value="ASIM_0001770201-mRNA-1"/>
    <property type="gene ID" value="ASIM_0001770201"/>
</dbReference>
<dbReference type="PROSITE" id="PS50003">
    <property type="entry name" value="PH_DOMAIN"/>
    <property type="match status" value="1"/>
</dbReference>
<feature type="domain" description="PH" evidence="1">
    <location>
        <begin position="22"/>
        <end position="165"/>
    </location>
</feature>